<dbReference type="RefSeq" id="WP_177227950.1">
    <property type="nucleotide sequence ID" value="NZ_FPCG01000011.1"/>
</dbReference>
<dbReference type="STRING" id="574650.SAMN04487966_11110"/>
<dbReference type="Proteomes" id="UP000198881">
    <property type="component" value="Unassembled WGS sequence"/>
</dbReference>
<evidence type="ECO:0000313" key="1">
    <source>
        <dbReference type="EMBL" id="SFV24415.1"/>
    </source>
</evidence>
<evidence type="ECO:0008006" key="3">
    <source>
        <dbReference type="Google" id="ProtNLM"/>
    </source>
</evidence>
<dbReference type="NCBIfam" id="NF038094">
    <property type="entry name" value="CueP_fam"/>
    <property type="match status" value="1"/>
</dbReference>
<name>A0A1I7MR54_9MICC</name>
<reference evidence="1 2" key="1">
    <citation type="submission" date="2016-10" db="EMBL/GenBank/DDBJ databases">
        <authorList>
            <person name="de Groot N.N."/>
        </authorList>
    </citation>
    <scope>NUCLEOTIDE SEQUENCE [LARGE SCALE GENOMIC DNA]</scope>
    <source>
        <strain evidence="1 2">CGMCC 1.7054</strain>
    </source>
</reference>
<dbReference type="Pfam" id="PF21172">
    <property type="entry name" value="CueP"/>
    <property type="match status" value="1"/>
</dbReference>
<evidence type="ECO:0000313" key="2">
    <source>
        <dbReference type="Proteomes" id="UP000198881"/>
    </source>
</evidence>
<dbReference type="EMBL" id="FPCG01000011">
    <property type="protein sequence ID" value="SFV24415.1"/>
    <property type="molecule type" value="Genomic_DNA"/>
</dbReference>
<accession>A0A1I7MR54</accession>
<dbReference type="AlphaFoldDB" id="A0A1I7MR54"/>
<sequence>MTVSAAPLTPRARGTGRARRTPLAALAATAALTLAACAPAEQPASEPSAGQAVTTPEQALTELGLSADQPVEELVSALEDTHRDRELGLMGSVTPESVQLTVGQEQLAVPLAEDRFYLSVAPFETTTHECFLHSLAGCQGELVDQEMTVTFTDARGEVLVDEQRTSYTNGFVGLWLPADTTGTLTVEVDGRSGSQQVSTGAEDPTCLTTLQVS</sequence>
<dbReference type="InterPro" id="IPR047808">
    <property type="entry name" value="CueP-like"/>
</dbReference>
<keyword evidence="2" id="KW-1185">Reference proteome</keyword>
<organism evidence="1 2">
    <name type="scientific">Micrococcus terreus</name>
    <dbReference type="NCBI Taxonomy" id="574650"/>
    <lineage>
        <taxon>Bacteria</taxon>
        <taxon>Bacillati</taxon>
        <taxon>Actinomycetota</taxon>
        <taxon>Actinomycetes</taxon>
        <taxon>Micrococcales</taxon>
        <taxon>Micrococcaceae</taxon>
        <taxon>Micrococcus</taxon>
    </lineage>
</organism>
<proteinExistence type="predicted"/>
<protein>
    <recommendedName>
        <fullName evidence="3">CueP family metal-binding protein</fullName>
    </recommendedName>
</protein>
<gene>
    <name evidence="1" type="ORF">SAMN04487966_11110</name>
</gene>
<dbReference type="Gene3D" id="2.60.40.3700">
    <property type="match status" value="1"/>
</dbReference>